<dbReference type="Proteomes" id="UP000007174">
    <property type="component" value="Unassembled WGS sequence"/>
</dbReference>
<organism evidence="1 2">
    <name type="scientific">Colletotrichum higginsianum (strain IMI 349063)</name>
    <name type="common">Crucifer anthracnose fungus</name>
    <dbReference type="NCBI Taxonomy" id="759273"/>
    <lineage>
        <taxon>Eukaryota</taxon>
        <taxon>Fungi</taxon>
        <taxon>Dikarya</taxon>
        <taxon>Ascomycota</taxon>
        <taxon>Pezizomycotina</taxon>
        <taxon>Sordariomycetes</taxon>
        <taxon>Hypocreomycetidae</taxon>
        <taxon>Glomerellales</taxon>
        <taxon>Glomerellaceae</taxon>
        <taxon>Colletotrichum</taxon>
        <taxon>Colletotrichum destructivum species complex</taxon>
    </lineage>
</organism>
<dbReference type="EMBL" id="CACQ02002491">
    <property type="protein sequence ID" value="CCF37505.1"/>
    <property type="molecule type" value="Genomic_DNA"/>
</dbReference>
<sequence length="77" mass="8892">MRSSVLSWPTFDDACVDCAATGILRFGFIDQLQQAPRCRSTQYHFATREPCHLPHSWQRLSFDKLIRIIPLLDVMLA</sequence>
<dbReference type="AlphaFoldDB" id="H1VBA2"/>
<evidence type="ECO:0000313" key="2">
    <source>
        <dbReference type="Proteomes" id="UP000007174"/>
    </source>
</evidence>
<evidence type="ECO:0000313" key="1">
    <source>
        <dbReference type="EMBL" id="CCF37505.1"/>
    </source>
</evidence>
<proteinExistence type="predicted"/>
<gene>
    <name evidence="1" type="ORF">CH063_01712</name>
</gene>
<protein>
    <submittedName>
        <fullName evidence="1">Uncharacterized protein</fullName>
    </submittedName>
</protein>
<accession>H1VBA2</accession>
<name>H1VBA2_COLHI</name>
<dbReference type="HOGENOM" id="CLU_2637936_0_0_1"/>
<reference evidence="2" key="1">
    <citation type="journal article" date="2012" name="Nat. Genet.">
        <title>Lifestyle transitions in plant pathogenic Colletotrichum fungi deciphered by genome and transcriptome analyses.</title>
        <authorList>
            <person name="O'Connell R.J."/>
            <person name="Thon M.R."/>
            <person name="Hacquard S."/>
            <person name="Amyotte S.G."/>
            <person name="Kleemann J."/>
            <person name="Torres M.F."/>
            <person name="Damm U."/>
            <person name="Buiate E.A."/>
            <person name="Epstein L."/>
            <person name="Alkan N."/>
            <person name="Altmueller J."/>
            <person name="Alvarado-Balderrama L."/>
            <person name="Bauser C.A."/>
            <person name="Becker C."/>
            <person name="Birren B.W."/>
            <person name="Chen Z."/>
            <person name="Choi J."/>
            <person name="Crouch J.A."/>
            <person name="Duvick J.P."/>
            <person name="Farman M.A."/>
            <person name="Gan P."/>
            <person name="Heiman D."/>
            <person name="Henrissat B."/>
            <person name="Howard R.J."/>
            <person name="Kabbage M."/>
            <person name="Koch C."/>
            <person name="Kracher B."/>
            <person name="Kubo Y."/>
            <person name="Law A.D."/>
            <person name="Lebrun M.-H."/>
            <person name="Lee Y.-H."/>
            <person name="Miyara I."/>
            <person name="Moore N."/>
            <person name="Neumann U."/>
            <person name="Nordstroem K."/>
            <person name="Panaccione D.G."/>
            <person name="Panstruga R."/>
            <person name="Place M."/>
            <person name="Proctor R.H."/>
            <person name="Prusky D."/>
            <person name="Rech G."/>
            <person name="Reinhardt R."/>
            <person name="Rollins J.A."/>
            <person name="Rounsley S."/>
            <person name="Schardl C.L."/>
            <person name="Schwartz D.C."/>
            <person name="Shenoy N."/>
            <person name="Shirasu K."/>
            <person name="Sikhakolli U.R."/>
            <person name="Stueber K."/>
            <person name="Sukno S.A."/>
            <person name="Sweigard J.A."/>
            <person name="Takano Y."/>
            <person name="Takahara H."/>
            <person name="Trail F."/>
            <person name="van der Does H.C."/>
            <person name="Voll L.M."/>
            <person name="Will I."/>
            <person name="Young S."/>
            <person name="Zeng Q."/>
            <person name="Zhang J."/>
            <person name="Zhou S."/>
            <person name="Dickman M.B."/>
            <person name="Schulze-Lefert P."/>
            <person name="Ver Loren van Themaat E."/>
            <person name="Ma L.-J."/>
            <person name="Vaillancourt L.J."/>
        </authorList>
    </citation>
    <scope>NUCLEOTIDE SEQUENCE [LARGE SCALE GENOMIC DNA]</scope>
    <source>
        <strain evidence="2">IMI 349063</strain>
    </source>
</reference>